<evidence type="ECO:0000256" key="1">
    <source>
        <dbReference type="PROSITE-ProRule" id="PRU01263"/>
    </source>
</evidence>
<dbReference type="Gene3D" id="3.40.1800.20">
    <property type="match status" value="1"/>
</dbReference>
<dbReference type="EMBL" id="OA567358">
    <property type="protein sequence ID" value="CAD7200235.1"/>
    <property type="molecule type" value="Genomic_DNA"/>
</dbReference>
<feature type="binding site" evidence="1">
    <location>
        <position position="98"/>
    </location>
    <ligand>
        <name>Zn(2+)</name>
        <dbReference type="ChEBI" id="CHEBI:29105"/>
    </ligand>
</feature>
<feature type="binding site" evidence="1">
    <location>
        <position position="33"/>
    </location>
    <ligand>
        <name>Zn(2+)</name>
        <dbReference type="ChEBI" id="CHEBI:29105"/>
    </ligand>
</feature>
<feature type="binding site" evidence="1">
    <location>
        <position position="36"/>
    </location>
    <ligand>
        <name>Zn(2+)</name>
        <dbReference type="ChEBI" id="CHEBI:29105"/>
    </ligand>
</feature>
<dbReference type="PROSITE" id="PS51915">
    <property type="entry name" value="ZAD"/>
    <property type="match status" value="1"/>
</dbReference>
<dbReference type="InterPro" id="IPR012934">
    <property type="entry name" value="Znf_AD"/>
</dbReference>
<name>A0A7R8VMK5_TIMDO</name>
<evidence type="ECO:0000313" key="3">
    <source>
        <dbReference type="EMBL" id="CAD7200235.1"/>
    </source>
</evidence>
<dbReference type="Pfam" id="PF07776">
    <property type="entry name" value="zf-AD"/>
    <property type="match status" value="1"/>
</dbReference>
<evidence type="ECO:0000259" key="2">
    <source>
        <dbReference type="PROSITE" id="PS51915"/>
    </source>
</evidence>
<reference evidence="3" key="1">
    <citation type="submission" date="2020-11" db="EMBL/GenBank/DDBJ databases">
        <authorList>
            <person name="Tran Van P."/>
        </authorList>
    </citation>
    <scope>NUCLEOTIDE SEQUENCE</scope>
</reference>
<feature type="domain" description="ZAD" evidence="2">
    <location>
        <begin position="31"/>
        <end position="125"/>
    </location>
</feature>
<sequence>MTIVRNRLISQYKNTIVKMLSLPNPTQNMSEVCRLCLSAEEDKLPIFAEEDSFRTPLYFRILACVSVELANALVVLSQTAEDGEIEVSKRDGLPTQICRQCLHKVNLWHDFKRVCDSSQERLKEWFNQTHTRNNQPRESVEHDRDVCMSIQYIIEITVVTRVQVSYHSLKVPSTLMCRVLVPYFRDRARCAVFPFPLPLLAVRGWLRAASPRPACRVEWLVQPHSGLGFTPMRADCSRAVGSSVLGPLRAVWSDCEVVTCGNGDGVSFYVQLRNRINQGIELES</sequence>
<dbReference type="SUPFAM" id="SSF57716">
    <property type="entry name" value="Glucocorticoid receptor-like (DNA-binding domain)"/>
    <property type="match status" value="1"/>
</dbReference>
<accession>A0A7R8VMK5</accession>
<feature type="binding site" evidence="1">
    <location>
        <position position="101"/>
    </location>
    <ligand>
        <name>Zn(2+)</name>
        <dbReference type="ChEBI" id="CHEBI:29105"/>
    </ligand>
</feature>
<dbReference type="SMART" id="SM00868">
    <property type="entry name" value="zf-AD"/>
    <property type="match status" value="1"/>
</dbReference>
<gene>
    <name evidence="3" type="ORF">TDIB3V08_LOCUS6462</name>
</gene>
<dbReference type="GO" id="GO:0005634">
    <property type="term" value="C:nucleus"/>
    <property type="evidence" value="ECO:0007669"/>
    <property type="project" value="InterPro"/>
</dbReference>
<keyword evidence="1" id="KW-0862">Zinc</keyword>
<protein>
    <recommendedName>
        <fullName evidence="2">ZAD domain-containing protein</fullName>
    </recommendedName>
</protein>
<dbReference type="AlphaFoldDB" id="A0A7R8VMK5"/>
<keyword evidence="1" id="KW-0863">Zinc-finger</keyword>
<dbReference type="GO" id="GO:0008270">
    <property type="term" value="F:zinc ion binding"/>
    <property type="evidence" value="ECO:0007669"/>
    <property type="project" value="UniProtKB-UniRule"/>
</dbReference>
<keyword evidence="1" id="KW-0479">Metal-binding</keyword>
<organism evidence="3">
    <name type="scientific">Timema douglasi</name>
    <name type="common">Walking stick</name>
    <dbReference type="NCBI Taxonomy" id="61478"/>
    <lineage>
        <taxon>Eukaryota</taxon>
        <taxon>Metazoa</taxon>
        <taxon>Ecdysozoa</taxon>
        <taxon>Arthropoda</taxon>
        <taxon>Hexapoda</taxon>
        <taxon>Insecta</taxon>
        <taxon>Pterygota</taxon>
        <taxon>Neoptera</taxon>
        <taxon>Polyneoptera</taxon>
        <taxon>Phasmatodea</taxon>
        <taxon>Timematodea</taxon>
        <taxon>Timematoidea</taxon>
        <taxon>Timematidae</taxon>
        <taxon>Timema</taxon>
    </lineage>
</organism>
<proteinExistence type="predicted"/>